<protein>
    <submittedName>
        <fullName evidence="1">Uncharacterized protein</fullName>
    </submittedName>
</protein>
<dbReference type="Proteomes" id="UP000234323">
    <property type="component" value="Unassembled WGS sequence"/>
</dbReference>
<dbReference type="EMBL" id="LLXI01000778">
    <property type="protein sequence ID" value="PKY49744.1"/>
    <property type="molecule type" value="Genomic_DNA"/>
</dbReference>
<gene>
    <name evidence="1" type="ORF">RhiirA4_465848</name>
</gene>
<reference evidence="1 2" key="1">
    <citation type="submission" date="2015-10" db="EMBL/GenBank/DDBJ databases">
        <title>Genome analyses suggest a sexual origin of heterokaryosis in a supposedly ancient asexual fungus.</title>
        <authorList>
            <person name="Ropars J."/>
            <person name="Sedzielewska K."/>
            <person name="Noel J."/>
            <person name="Charron P."/>
            <person name="Farinelli L."/>
            <person name="Marton T."/>
            <person name="Kruger M."/>
            <person name="Pelin A."/>
            <person name="Brachmann A."/>
            <person name="Corradi N."/>
        </authorList>
    </citation>
    <scope>NUCLEOTIDE SEQUENCE [LARGE SCALE GENOMIC DNA]</scope>
    <source>
        <strain evidence="1 2">A4</strain>
    </source>
</reference>
<comment type="caution">
    <text evidence="1">The sequence shown here is derived from an EMBL/GenBank/DDBJ whole genome shotgun (WGS) entry which is preliminary data.</text>
</comment>
<sequence length="247" mass="29246">MMKYIQQYGKMVLIYFNNEYIRGQQYEKVILKYSRYFGDIFLKEVEEYLTKTGPIYGISQDPSTLCYIMVIQREYCEKCGENYTLPEYKWCTSCQREDFERNFASWTTENENIDKFIQEMQSEITTWKNGPLYYYNYGWERTSNRKVNFRCLLNSQNIPNESIRREMPDAIRKYCQVWNVAFNKGSVVVFYSVNYSCGGQMMVTTDSAVDIYELSLMVICESASGEDVLRKNKSEALISVWSCLEIT</sequence>
<proteinExistence type="predicted"/>
<organism evidence="1 2">
    <name type="scientific">Rhizophagus irregularis</name>
    <dbReference type="NCBI Taxonomy" id="588596"/>
    <lineage>
        <taxon>Eukaryota</taxon>
        <taxon>Fungi</taxon>
        <taxon>Fungi incertae sedis</taxon>
        <taxon>Mucoromycota</taxon>
        <taxon>Glomeromycotina</taxon>
        <taxon>Glomeromycetes</taxon>
        <taxon>Glomerales</taxon>
        <taxon>Glomeraceae</taxon>
        <taxon>Rhizophagus</taxon>
    </lineage>
</organism>
<accession>A0A2I1GT69</accession>
<evidence type="ECO:0000313" key="1">
    <source>
        <dbReference type="EMBL" id="PKY49744.1"/>
    </source>
</evidence>
<evidence type="ECO:0000313" key="2">
    <source>
        <dbReference type="Proteomes" id="UP000234323"/>
    </source>
</evidence>
<dbReference type="AlphaFoldDB" id="A0A2I1GT69"/>
<keyword evidence="2" id="KW-1185">Reference proteome</keyword>
<name>A0A2I1GT69_9GLOM</name>